<dbReference type="PANTHER" id="PTHR10340">
    <property type="entry name" value="SPHINGOMYELIN PHOSPHODIESTERASE"/>
    <property type="match status" value="1"/>
</dbReference>
<feature type="signal peptide" evidence="5">
    <location>
        <begin position="1"/>
        <end position="19"/>
    </location>
</feature>
<keyword evidence="5" id="KW-0732">Signal</keyword>
<dbReference type="SUPFAM" id="SSF56300">
    <property type="entry name" value="Metallo-dependent phosphatases"/>
    <property type="match status" value="1"/>
</dbReference>
<evidence type="ECO:0000259" key="6">
    <source>
        <dbReference type="PROSITE" id="PS50015"/>
    </source>
</evidence>
<dbReference type="VEuPathDB" id="FungiDB:BO71DRAFT_378025"/>
<dbReference type="OrthoDB" id="282973at2759"/>
<feature type="domain" description="Saposin B-type" evidence="6">
    <location>
        <begin position="28"/>
        <end position="112"/>
    </location>
</feature>
<evidence type="ECO:0000256" key="3">
    <source>
        <dbReference type="ARBA" id="ARBA00023180"/>
    </source>
</evidence>
<proteinExistence type="predicted"/>
<protein>
    <submittedName>
        <fullName evidence="7">Metallo-dependent phosphatase</fullName>
    </submittedName>
</protein>
<dbReference type="AlphaFoldDB" id="A0A319EUY5"/>
<feature type="region of interest" description="Disordered" evidence="4">
    <location>
        <begin position="332"/>
        <end position="355"/>
    </location>
</feature>
<feature type="chain" id="PRO_5016352291" evidence="5">
    <location>
        <begin position="20"/>
        <end position="617"/>
    </location>
</feature>
<feature type="region of interest" description="Disordered" evidence="4">
    <location>
        <begin position="119"/>
        <end position="149"/>
    </location>
</feature>
<dbReference type="InterPro" id="IPR041805">
    <property type="entry name" value="ASMase/PPN1_MPP"/>
</dbReference>
<gene>
    <name evidence="7" type="ORF">BO71DRAFT_378025</name>
</gene>
<keyword evidence="2" id="KW-1015">Disulfide bond</keyword>
<dbReference type="InterPro" id="IPR004843">
    <property type="entry name" value="Calcineurin-like_PHP"/>
</dbReference>
<dbReference type="PROSITE" id="PS50015">
    <property type="entry name" value="SAP_B"/>
    <property type="match status" value="1"/>
</dbReference>
<keyword evidence="3" id="KW-0325">Glycoprotein</keyword>
<keyword evidence="8" id="KW-1185">Reference proteome</keyword>
<evidence type="ECO:0000256" key="4">
    <source>
        <dbReference type="SAM" id="MobiDB-lite"/>
    </source>
</evidence>
<evidence type="ECO:0000256" key="2">
    <source>
        <dbReference type="ARBA" id="ARBA00023157"/>
    </source>
</evidence>
<dbReference type="CDD" id="cd00842">
    <property type="entry name" value="MPP_ASMase"/>
    <property type="match status" value="1"/>
</dbReference>
<dbReference type="PANTHER" id="PTHR10340:SF34">
    <property type="entry name" value="SPHINGOMYELIN PHOSPHODIESTERASE"/>
    <property type="match status" value="1"/>
</dbReference>
<dbReference type="InterPro" id="IPR008139">
    <property type="entry name" value="SaposinB_dom"/>
</dbReference>
<feature type="compositionally biased region" description="Pro residues" evidence="4">
    <location>
        <begin position="548"/>
        <end position="557"/>
    </location>
</feature>
<evidence type="ECO:0000256" key="5">
    <source>
        <dbReference type="SAM" id="SignalP"/>
    </source>
</evidence>
<dbReference type="Pfam" id="PF00149">
    <property type="entry name" value="Metallophos"/>
    <property type="match status" value="1"/>
</dbReference>
<feature type="compositionally biased region" description="Low complexity" evidence="4">
    <location>
        <begin position="339"/>
        <end position="355"/>
    </location>
</feature>
<reference evidence="7 8" key="1">
    <citation type="submission" date="2018-02" db="EMBL/GenBank/DDBJ databases">
        <title>The genomes of Aspergillus section Nigri reveals drivers in fungal speciation.</title>
        <authorList>
            <consortium name="DOE Joint Genome Institute"/>
            <person name="Vesth T.C."/>
            <person name="Nybo J."/>
            <person name="Theobald S."/>
            <person name="Brandl J."/>
            <person name="Frisvad J.C."/>
            <person name="Nielsen K.F."/>
            <person name="Lyhne E.K."/>
            <person name="Kogle M.E."/>
            <person name="Kuo A."/>
            <person name="Riley R."/>
            <person name="Clum A."/>
            <person name="Nolan M."/>
            <person name="Lipzen A."/>
            <person name="Salamov A."/>
            <person name="Henrissat B."/>
            <person name="Wiebenga A."/>
            <person name="De vries R.P."/>
            <person name="Grigoriev I.V."/>
            <person name="Mortensen U.H."/>
            <person name="Andersen M.R."/>
            <person name="Baker S.E."/>
        </authorList>
    </citation>
    <scope>NUCLEOTIDE SEQUENCE [LARGE SCALE GENOMIC DNA]</scope>
    <source>
        <strain evidence="7 8">CBS 707.79</strain>
    </source>
</reference>
<dbReference type="GO" id="GO:0008081">
    <property type="term" value="F:phosphoric diester hydrolase activity"/>
    <property type="evidence" value="ECO:0007669"/>
    <property type="project" value="TreeGrafter"/>
</dbReference>
<dbReference type="Gene3D" id="3.60.21.10">
    <property type="match status" value="1"/>
</dbReference>
<dbReference type="Proteomes" id="UP000247810">
    <property type="component" value="Unassembled WGS sequence"/>
</dbReference>
<keyword evidence="1" id="KW-0378">Hydrolase</keyword>
<dbReference type="EMBL" id="KZ825858">
    <property type="protein sequence ID" value="PYH95122.1"/>
    <property type="molecule type" value="Genomic_DNA"/>
</dbReference>
<dbReference type="STRING" id="1448320.A0A319EUY5"/>
<feature type="region of interest" description="Disordered" evidence="4">
    <location>
        <begin position="539"/>
        <end position="561"/>
    </location>
</feature>
<organism evidence="7 8">
    <name type="scientific">Aspergillus ellipticus CBS 707.79</name>
    <dbReference type="NCBI Taxonomy" id="1448320"/>
    <lineage>
        <taxon>Eukaryota</taxon>
        <taxon>Fungi</taxon>
        <taxon>Dikarya</taxon>
        <taxon>Ascomycota</taxon>
        <taxon>Pezizomycotina</taxon>
        <taxon>Eurotiomycetes</taxon>
        <taxon>Eurotiomycetidae</taxon>
        <taxon>Eurotiales</taxon>
        <taxon>Aspergillaceae</taxon>
        <taxon>Aspergillus</taxon>
        <taxon>Aspergillus subgen. Circumdati</taxon>
    </lineage>
</organism>
<dbReference type="InterPro" id="IPR029052">
    <property type="entry name" value="Metallo-depent_PP-like"/>
</dbReference>
<evidence type="ECO:0000256" key="1">
    <source>
        <dbReference type="ARBA" id="ARBA00022801"/>
    </source>
</evidence>
<name>A0A319EUY5_9EURO</name>
<evidence type="ECO:0000313" key="7">
    <source>
        <dbReference type="EMBL" id="PYH95122.1"/>
    </source>
</evidence>
<accession>A0A319EUY5</accession>
<sequence length="617" mass="67277">MKSIVLLPVLAAAIAPSWTAIVQTQLPAASTCAACETLLKTLQHLAQQGQSTLQSALTDVCISSKIEDPDVCTGLIASQVPAAHYVLTRLGLKSHTSQTFCASVLRVCPSPVRLSNLALPPPPSCPSQSTPSNTPPPLSPPNTTTTTTTTVQTIRIAHLTDTHLDPLYTPGSNANCSKPICCRPYTPRDSPGNTSWPCSPWGDAHCDTPLPLLTSALRAISSLNPPPALTIYAGDAIPHDIWSESRASVLSTLNTTYAAFRTLNHPVYSAIGNHDTHPLNIFPGGVATDIPDELSPEWVYAALAGHWRDLMPSPSPPISKARYATTFPPQPLYPSPELSNTTNNPPKHNTNSTSNNPLKIMSYNSILYYSLNLLLYTTPMPRDPLGQFSWLIAELHAAELHAQKVLLITHIPPAHEDTIPEYAQVLETILGRFRDTVVGVWAGHSHWDEFRVGYFFNSSSGVVRDRGVVSYLCPSLTPTSGLPAFRVYDVVPGTWEVLDFTVYVGVVPGEMDSMPFQGEQQPHWTKYYTAQEAYSSLIHNHNHHNNNNPPPPPPPARNPTLTPRFWGQLVDVLARNATAFGEYWARRTRGVRVAGCEGACVRREICRVRGGDVWGGC</sequence>
<evidence type="ECO:0000313" key="8">
    <source>
        <dbReference type="Proteomes" id="UP000247810"/>
    </source>
</evidence>